<dbReference type="PROSITE" id="PS51819">
    <property type="entry name" value="VOC"/>
    <property type="match status" value="1"/>
</dbReference>
<dbReference type="InterPro" id="IPR018146">
    <property type="entry name" value="Glyoxalase_1_CS"/>
</dbReference>
<dbReference type="CDD" id="cd07245">
    <property type="entry name" value="VOC_like"/>
    <property type="match status" value="1"/>
</dbReference>
<proteinExistence type="predicted"/>
<dbReference type="InterPro" id="IPR004360">
    <property type="entry name" value="Glyas_Fos-R_dOase_dom"/>
</dbReference>
<evidence type="ECO:0000256" key="1">
    <source>
        <dbReference type="ARBA" id="ARBA00022723"/>
    </source>
</evidence>
<name>A0ABD2SQD9_9SOLN</name>
<comment type="caution">
    <text evidence="3">The sequence shown here is derived from an EMBL/GenBank/DDBJ whole genome shotgun (WGS) entry which is preliminary data.</text>
</comment>
<dbReference type="PANTHER" id="PTHR46142">
    <property type="match status" value="1"/>
</dbReference>
<evidence type="ECO:0000313" key="3">
    <source>
        <dbReference type="EMBL" id="KAL3345977.1"/>
    </source>
</evidence>
<sequence>SITREKEKINNNNNLSIEEGKMIVEIEEVSSCEALPLLSLNHVSLLVRDVWNSVRFYEDVLGFCLVKRPSSFNFHGAWLYNYGVGIHLLENKGMEDYDAINEPRPINPKDNHISFQSSDVVVVKRRLEEMGMRYATALVEEEGIKVDQVFFHDPDGYMIEICNCDNLPILPISSSCSLKPHNYYNKMIATNYGCGFMENEMLENLSMNMLNFSF</sequence>
<dbReference type="Pfam" id="PF00903">
    <property type="entry name" value="Glyoxalase"/>
    <property type="match status" value="1"/>
</dbReference>
<evidence type="ECO:0000259" key="2">
    <source>
        <dbReference type="PROSITE" id="PS51819"/>
    </source>
</evidence>
<protein>
    <recommendedName>
        <fullName evidence="2">VOC domain-containing protein</fullName>
    </recommendedName>
</protein>
<evidence type="ECO:0000313" key="4">
    <source>
        <dbReference type="Proteomes" id="UP001627284"/>
    </source>
</evidence>
<dbReference type="AlphaFoldDB" id="A0ABD2SQD9"/>
<keyword evidence="4" id="KW-1185">Reference proteome</keyword>
<reference evidence="3 4" key="1">
    <citation type="submission" date="2024-05" db="EMBL/GenBank/DDBJ databases">
        <title>De novo assembly of an allotetraploid wild potato.</title>
        <authorList>
            <person name="Hosaka A.J."/>
        </authorList>
    </citation>
    <scope>NUCLEOTIDE SEQUENCE [LARGE SCALE GENOMIC DNA]</scope>
    <source>
        <tissue evidence="3">Young leaves</tissue>
    </source>
</reference>
<gene>
    <name evidence="3" type="ORF">AABB24_024765</name>
</gene>
<dbReference type="SUPFAM" id="SSF54593">
    <property type="entry name" value="Glyoxalase/Bleomycin resistance protein/Dihydroxybiphenyl dioxygenase"/>
    <property type="match status" value="1"/>
</dbReference>
<feature type="non-terminal residue" evidence="3">
    <location>
        <position position="1"/>
    </location>
</feature>
<dbReference type="InterPro" id="IPR037523">
    <property type="entry name" value="VOC_core"/>
</dbReference>
<dbReference type="PROSITE" id="PS00934">
    <property type="entry name" value="GLYOXALASE_I_1"/>
    <property type="match status" value="1"/>
</dbReference>
<dbReference type="PANTHER" id="PTHR46142:SF4">
    <property type="entry name" value="OS04G0538900 PROTEIN"/>
    <property type="match status" value="1"/>
</dbReference>
<organism evidence="3 4">
    <name type="scientific">Solanum stoloniferum</name>
    <dbReference type="NCBI Taxonomy" id="62892"/>
    <lineage>
        <taxon>Eukaryota</taxon>
        <taxon>Viridiplantae</taxon>
        <taxon>Streptophyta</taxon>
        <taxon>Embryophyta</taxon>
        <taxon>Tracheophyta</taxon>
        <taxon>Spermatophyta</taxon>
        <taxon>Magnoliopsida</taxon>
        <taxon>eudicotyledons</taxon>
        <taxon>Gunneridae</taxon>
        <taxon>Pentapetalae</taxon>
        <taxon>asterids</taxon>
        <taxon>lamiids</taxon>
        <taxon>Solanales</taxon>
        <taxon>Solanaceae</taxon>
        <taxon>Solanoideae</taxon>
        <taxon>Solaneae</taxon>
        <taxon>Solanum</taxon>
    </lineage>
</organism>
<dbReference type="Gene3D" id="3.10.180.10">
    <property type="entry name" value="2,3-Dihydroxybiphenyl 1,2-Dioxygenase, domain 1"/>
    <property type="match status" value="1"/>
</dbReference>
<accession>A0ABD2SQD9</accession>
<keyword evidence="1" id="KW-0479">Metal-binding</keyword>
<feature type="domain" description="VOC" evidence="2">
    <location>
        <begin position="39"/>
        <end position="164"/>
    </location>
</feature>
<dbReference type="GO" id="GO:0046872">
    <property type="term" value="F:metal ion binding"/>
    <property type="evidence" value="ECO:0007669"/>
    <property type="project" value="UniProtKB-KW"/>
</dbReference>
<dbReference type="Proteomes" id="UP001627284">
    <property type="component" value="Unassembled WGS sequence"/>
</dbReference>
<dbReference type="EMBL" id="JBJKTR010000014">
    <property type="protein sequence ID" value="KAL3345977.1"/>
    <property type="molecule type" value="Genomic_DNA"/>
</dbReference>
<dbReference type="InterPro" id="IPR029068">
    <property type="entry name" value="Glyas_Bleomycin-R_OHBP_Dase"/>
</dbReference>